<dbReference type="AlphaFoldDB" id="A0AAV8WQZ5"/>
<dbReference type="EMBL" id="JANEYF010005267">
    <property type="protein sequence ID" value="KAJ8928758.1"/>
    <property type="molecule type" value="Genomic_DNA"/>
</dbReference>
<protein>
    <submittedName>
        <fullName evidence="1">Uncharacterized protein</fullName>
    </submittedName>
</protein>
<sequence length="70" mass="7945">MPIQARNKNSSKAKISLDVHHLKAEKARECMKNDITEAQLPSSDHTVISMDLEQVLFVPSLTHSDMFYMS</sequence>
<evidence type="ECO:0000313" key="1">
    <source>
        <dbReference type="EMBL" id="KAJ8928758.1"/>
    </source>
</evidence>
<evidence type="ECO:0000313" key="2">
    <source>
        <dbReference type="Proteomes" id="UP001162156"/>
    </source>
</evidence>
<organism evidence="1 2">
    <name type="scientific">Rhamnusium bicolor</name>
    <dbReference type="NCBI Taxonomy" id="1586634"/>
    <lineage>
        <taxon>Eukaryota</taxon>
        <taxon>Metazoa</taxon>
        <taxon>Ecdysozoa</taxon>
        <taxon>Arthropoda</taxon>
        <taxon>Hexapoda</taxon>
        <taxon>Insecta</taxon>
        <taxon>Pterygota</taxon>
        <taxon>Neoptera</taxon>
        <taxon>Endopterygota</taxon>
        <taxon>Coleoptera</taxon>
        <taxon>Polyphaga</taxon>
        <taxon>Cucujiformia</taxon>
        <taxon>Chrysomeloidea</taxon>
        <taxon>Cerambycidae</taxon>
        <taxon>Lepturinae</taxon>
        <taxon>Rhagiini</taxon>
        <taxon>Rhamnusium</taxon>
    </lineage>
</organism>
<accession>A0AAV8WQZ5</accession>
<keyword evidence="2" id="KW-1185">Reference proteome</keyword>
<proteinExistence type="predicted"/>
<gene>
    <name evidence="1" type="ORF">NQ314_018615</name>
</gene>
<reference evidence="1" key="1">
    <citation type="journal article" date="2023" name="Insect Mol. Biol.">
        <title>Genome sequencing provides insights into the evolution of gene families encoding plant cell wall-degrading enzymes in longhorned beetles.</title>
        <authorList>
            <person name="Shin N.R."/>
            <person name="Okamura Y."/>
            <person name="Kirsch R."/>
            <person name="Pauchet Y."/>
        </authorList>
    </citation>
    <scope>NUCLEOTIDE SEQUENCE</scope>
    <source>
        <strain evidence="1">RBIC_L_NR</strain>
    </source>
</reference>
<name>A0AAV8WQZ5_9CUCU</name>
<comment type="caution">
    <text evidence="1">The sequence shown here is derived from an EMBL/GenBank/DDBJ whole genome shotgun (WGS) entry which is preliminary data.</text>
</comment>
<dbReference type="Proteomes" id="UP001162156">
    <property type="component" value="Unassembled WGS sequence"/>
</dbReference>